<dbReference type="RefSeq" id="WP_137262797.1">
    <property type="nucleotide sequence ID" value="NZ_SZQL01000013.1"/>
</dbReference>
<dbReference type="Proteomes" id="UP000305848">
    <property type="component" value="Unassembled WGS sequence"/>
</dbReference>
<accession>A0A4U3KX38</accession>
<proteinExistence type="predicted"/>
<dbReference type="PROSITE" id="PS51257">
    <property type="entry name" value="PROKAR_LIPOPROTEIN"/>
    <property type="match status" value="1"/>
</dbReference>
<name>A0A4U3KX38_9BACT</name>
<dbReference type="OrthoDB" id="677490at2"/>
<organism evidence="1 2">
    <name type="scientific">Ilyomonas limi</name>
    <dbReference type="NCBI Taxonomy" id="2575867"/>
    <lineage>
        <taxon>Bacteria</taxon>
        <taxon>Pseudomonadati</taxon>
        <taxon>Bacteroidota</taxon>
        <taxon>Chitinophagia</taxon>
        <taxon>Chitinophagales</taxon>
        <taxon>Chitinophagaceae</taxon>
        <taxon>Ilyomonas</taxon>
    </lineage>
</organism>
<keyword evidence="2" id="KW-1185">Reference proteome</keyword>
<reference evidence="1 2" key="1">
    <citation type="submission" date="2019-05" db="EMBL/GenBank/DDBJ databases">
        <title>Panacibacter sp. strain 17mud1-8 Genome sequencing and assembly.</title>
        <authorList>
            <person name="Chhetri G."/>
        </authorList>
    </citation>
    <scope>NUCLEOTIDE SEQUENCE [LARGE SCALE GENOMIC DNA]</scope>
    <source>
        <strain evidence="1 2">17mud1-8</strain>
    </source>
</reference>
<evidence type="ECO:0000313" key="2">
    <source>
        <dbReference type="Proteomes" id="UP000305848"/>
    </source>
</evidence>
<sequence>MKRLLLFGFLFILITSVIMSCQKELSYEADQSTGHGTLYDTANSCQPMVPNGTYYNGVSASRDTNYVKVVVTITQTGTYELNTGLKNGFGFSDSGYFAKLGVDTLLLHAYGTPILNVPTDFTLTLDSSTCGFTINVQDSTGTGLGGDAGGVIVGDSSFVDPAPAATNTWHFTDSTSNQTYSGIFDVTNINDPQGGFLQNDTLFVVGQSSTTDTLFGLKLVVPAQNIVPGTIYPVTANNIVGLQIVTDPNNPVVIYGANDQTAASGAPNGNSYITITSYSNGQLAGSFHVYAQRSDGILVLIAGSFDCTVR</sequence>
<comment type="caution">
    <text evidence="1">The sequence shown here is derived from an EMBL/GenBank/DDBJ whole genome shotgun (WGS) entry which is preliminary data.</text>
</comment>
<dbReference type="EMBL" id="SZQL01000013">
    <property type="protein sequence ID" value="TKK66980.1"/>
    <property type="molecule type" value="Genomic_DNA"/>
</dbReference>
<protein>
    <submittedName>
        <fullName evidence="1">Uncharacterized protein</fullName>
    </submittedName>
</protein>
<evidence type="ECO:0000313" key="1">
    <source>
        <dbReference type="EMBL" id="TKK66980.1"/>
    </source>
</evidence>
<gene>
    <name evidence="1" type="ORF">FC093_15895</name>
</gene>
<dbReference type="AlphaFoldDB" id="A0A4U3KX38"/>